<organism evidence="2 3">
    <name type="scientific">Rubroshorea leprosula</name>
    <dbReference type="NCBI Taxonomy" id="152421"/>
    <lineage>
        <taxon>Eukaryota</taxon>
        <taxon>Viridiplantae</taxon>
        <taxon>Streptophyta</taxon>
        <taxon>Embryophyta</taxon>
        <taxon>Tracheophyta</taxon>
        <taxon>Spermatophyta</taxon>
        <taxon>Magnoliopsida</taxon>
        <taxon>eudicotyledons</taxon>
        <taxon>Gunneridae</taxon>
        <taxon>Pentapetalae</taxon>
        <taxon>rosids</taxon>
        <taxon>malvids</taxon>
        <taxon>Malvales</taxon>
        <taxon>Dipterocarpaceae</taxon>
        <taxon>Rubroshorea</taxon>
    </lineage>
</organism>
<protein>
    <submittedName>
        <fullName evidence="2">Uncharacterized protein</fullName>
    </submittedName>
</protein>
<keyword evidence="1" id="KW-1133">Transmembrane helix</keyword>
<evidence type="ECO:0000256" key="1">
    <source>
        <dbReference type="SAM" id="Phobius"/>
    </source>
</evidence>
<accession>A0AAV5MIF1</accession>
<evidence type="ECO:0000313" key="3">
    <source>
        <dbReference type="Proteomes" id="UP001054252"/>
    </source>
</evidence>
<keyword evidence="1" id="KW-0472">Membrane</keyword>
<dbReference type="Pfam" id="PF03140">
    <property type="entry name" value="DUF247"/>
    <property type="match status" value="1"/>
</dbReference>
<sequence>MLALRKHYDEKKTDRYFKPIFVSFGPLHHVENSTLDSILEEAETFKQRLATMFIHYSGSKKDDFYKKVKKEIKSLRECYDPMDVAGWGDEELAWMFLVDGCALLQFIFLEVKNKWEEFGGKNDQRAFVTLDVFLLENQLPFQLLEILIDLCIKVSNGGGENPQEVLKVCIGQFIKEKFLSSAEQISVPIHAQVDSQTPLCAEQRQQEEEPFHLLALLRSELIGQRVKSQGKPKDKDSLLGKLMRKWCPSGNKSRKLPTFRNVKELKAKGVRFKAKEKIDGITDIDFNYRSCLPTLMLAPISVDDTTMPILLNLIAYEMSSDFKNKFEISSYIAFLESLIDSGEDVKELREAGVLFNGLGSDEAVAEMFNKISDYLVPNHLKYKELKDRILEHCDLIWASDVAYFYYTHFSSPWSFLVFLGAAAGLVMTGLSTYNSFN</sequence>
<reference evidence="2 3" key="1">
    <citation type="journal article" date="2021" name="Commun. Biol.">
        <title>The genome of Shorea leprosula (Dipterocarpaceae) highlights the ecological relevance of drought in aseasonal tropical rainforests.</title>
        <authorList>
            <person name="Ng K.K.S."/>
            <person name="Kobayashi M.J."/>
            <person name="Fawcett J.A."/>
            <person name="Hatakeyama M."/>
            <person name="Paape T."/>
            <person name="Ng C.H."/>
            <person name="Ang C.C."/>
            <person name="Tnah L.H."/>
            <person name="Lee C.T."/>
            <person name="Nishiyama T."/>
            <person name="Sese J."/>
            <person name="O'Brien M.J."/>
            <person name="Copetti D."/>
            <person name="Mohd Noor M.I."/>
            <person name="Ong R.C."/>
            <person name="Putra M."/>
            <person name="Sireger I.Z."/>
            <person name="Indrioko S."/>
            <person name="Kosugi Y."/>
            <person name="Izuno A."/>
            <person name="Isagi Y."/>
            <person name="Lee S.L."/>
            <person name="Shimizu K.K."/>
        </authorList>
    </citation>
    <scope>NUCLEOTIDE SEQUENCE [LARGE SCALE GENOMIC DNA]</scope>
    <source>
        <strain evidence="2">214</strain>
    </source>
</reference>
<proteinExistence type="predicted"/>
<evidence type="ECO:0000313" key="2">
    <source>
        <dbReference type="EMBL" id="GKV49681.1"/>
    </source>
</evidence>
<dbReference type="AlphaFoldDB" id="A0AAV5MIF1"/>
<keyword evidence="1" id="KW-0812">Transmembrane</keyword>
<keyword evidence="3" id="KW-1185">Reference proteome</keyword>
<dbReference type="Proteomes" id="UP001054252">
    <property type="component" value="Unassembled WGS sequence"/>
</dbReference>
<gene>
    <name evidence="2" type="ORF">SLEP1_g56419</name>
</gene>
<dbReference type="EMBL" id="BPVZ01000312">
    <property type="protein sequence ID" value="GKV49681.1"/>
    <property type="molecule type" value="Genomic_DNA"/>
</dbReference>
<comment type="caution">
    <text evidence="2">The sequence shown here is derived from an EMBL/GenBank/DDBJ whole genome shotgun (WGS) entry which is preliminary data.</text>
</comment>
<dbReference type="PANTHER" id="PTHR31549:SF191">
    <property type="entry name" value="DUF247 DOMAIN PROTEIN"/>
    <property type="match status" value="1"/>
</dbReference>
<name>A0AAV5MIF1_9ROSI</name>
<feature type="transmembrane region" description="Helical" evidence="1">
    <location>
        <begin position="412"/>
        <end position="433"/>
    </location>
</feature>
<dbReference type="InterPro" id="IPR004158">
    <property type="entry name" value="DUF247_pln"/>
</dbReference>
<dbReference type="PANTHER" id="PTHR31549">
    <property type="entry name" value="PROTEIN, PUTATIVE (DUF247)-RELATED-RELATED"/>
    <property type="match status" value="1"/>
</dbReference>